<dbReference type="Pfam" id="PF13041">
    <property type="entry name" value="PPR_2"/>
    <property type="match status" value="2"/>
</dbReference>
<evidence type="ECO:0000313" key="5">
    <source>
        <dbReference type="Proteomes" id="UP000321393"/>
    </source>
</evidence>
<dbReference type="NCBIfam" id="TIGR00756">
    <property type="entry name" value="PPR"/>
    <property type="match status" value="4"/>
</dbReference>
<feature type="domain" description="C2" evidence="3">
    <location>
        <begin position="563"/>
        <end position="642"/>
    </location>
</feature>
<evidence type="ECO:0000256" key="1">
    <source>
        <dbReference type="ARBA" id="ARBA00022737"/>
    </source>
</evidence>
<dbReference type="Gene3D" id="2.60.40.150">
    <property type="entry name" value="C2 domain"/>
    <property type="match status" value="1"/>
</dbReference>
<dbReference type="OrthoDB" id="742671at2759"/>
<proteinExistence type="predicted"/>
<dbReference type="PROSITE" id="PS51375">
    <property type="entry name" value="PPR"/>
    <property type="match status" value="5"/>
</dbReference>
<feature type="repeat" description="PPR" evidence="2">
    <location>
        <begin position="428"/>
        <end position="462"/>
    </location>
</feature>
<evidence type="ECO:0000313" key="4">
    <source>
        <dbReference type="EMBL" id="KAA0048969.1"/>
    </source>
</evidence>
<dbReference type="Proteomes" id="UP000321393">
    <property type="component" value="Unassembled WGS sequence"/>
</dbReference>
<dbReference type="InterPro" id="IPR050421">
    <property type="entry name" value="PPR"/>
</dbReference>
<feature type="repeat" description="PPR" evidence="2">
    <location>
        <begin position="125"/>
        <end position="159"/>
    </location>
</feature>
<dbReference type="InterPro" id="IPR035892">
    <property type="entry name" value="C2_domain_sf"/>
</dbReference>
<dbReference type="Pfam" id="PF01535">
    <property type="entry name" value="PPR"/>
    <property type="match status" value="5"/>
</dbReference>
<dbReference type="InterPro" id="IPR011990">
    <property type="entry name" value="TPR-like_helical_dom_sf"/>
</dbReference>
<dbReference type="InterPro" id="IPR000008">
    <property type="entry name" value="C2_dom"/>
</dbReference>
<dbReference type="AlphaFoldDB" id="A0A5A7U647"/>
<dbReference type="Pfam" id="PF00168">
    <property type="entry name" value="C2"/>
    <property type="match status" value="1"/>
</dbReference>
<dbReference type="PANTHER" id="PTHR47928:SF160">
    <property type="entry name" value="PPR CONTAINING PLANT-LIKE PROTEIN"/>
    <property type="match status" value="1"/>
</dbReference>
<dbReference type="PANTHER" id="PTHR47928">
    <property type="entry name" value="REPEAT-CONTAINING PROTEIN, PUTATIVE-RELATED"/>
    <property type="match status" value="1"/>
</dbReference>
<evidence type="ECO:0000259" key="3">
    <source>
        <dbReference type="Pfam" id="PF00168"/>
    </source>
</evidence>
<comment type="caution">
    <text evidence="4">The sequence shown here is derived from an EMBL/GenBank/DDBJ whole genome shotgun (WGS) entry which is preliminary data.</text>
</comment>
<protein>
    <submittedName>
        <fullName evidence="4">Pentatricopeptide repeat-containing protein</fullName>
    </submittedName>
</protein>
<accession>A0A5A7U647</accession>
<dbReference type="STRING" id="1194695.A0A5A7U647"/>
<feature type="repeat" description="PPR" evidence="2">
    <location>
        <begin position="25"/>
        <end position="59"/>
    </location>
</feature>
<gene>
    <name evidence="4" type="ORF">E6C27_scaffold171G001910</name>
</gene>
<dbReference type="InterPro" id="IPR002885">
    <property type="entry name" value="PPR_rpt"/>
</dbReference>
<keyword evidence="1" id="KW-0677">Repeat</keyword>
<dbReference type="FunFam" id="1.25.40.10:FF:000343">
    <property type="entry name" value="Pentatricopeptide repeat-containing protein At3g58590"/>
    <property type="match status" value="1"/>
</dbReference>
<feature type="repeat" description="PPR" evidence="2">
    <location>
        <begin position="327"/>
        <end position="361"/>
    </location>
</feature>
<sequence length="732" mass="82600">MMDATSTKKRGYFEDPVEFYAQREDVISWTSKITNLVRAGQPESAFGFFKMMFSNGHRPNYVTMLSVIRAIDALSWDSMIEVMHGVTIKMGFESEVAVSTALLGFYSIRDIETVWKLFNQIPCKDVVFWSAIISACVKNGQYSEAFDLLREMQDQGVQPNQVSIVSILPACADFGVLSLGKELHAFSMRKDFYSMVDIQNSLMDMYSKCRMFEASIKVLKLMRKKDAVSWKIITHACIQNNYPSEVFKIFSRMRSLGFELSETMVLDMISAVLLVDELLLGLAVHCYALKGGFLCFILVGTELLQMYAKFGDLRLAKLVFDELVDKDIIAWSAMISVYSHGEDPLNAIQTFKMMQSTNEKPNERTFVSLMDACSSLGAKELGESIQAHTIKCGYTSNTHLMSALVGFYCTLGRIKLGEHVFDEISTKDLICWNAMIKGYGLNGCGNKALNTFSDMLSYGLKPNGVVFASLLSACAQCGLEKEVRMWFRSMIDKYGITPTEAHYACIVDLLVRKGKIGEAVEFVKKCHRPAGHCNLFFHVNSVIVSNWKLIDARKFVSLKISVNALGSPAYYVTVECGNHEHRTKVSSGKHELACWNEKFSFELPTSDWKNITHIKFRIMETKLLNNESVGATVIHLGGIVSEGYERGFIEVRPAPYNVVLEEDNTYKGEIKIGFKFFIKEEIALMEARESIADGKLQRKPICSKAMNLWRIVWLKLSCFIGHKNSSSERKTQ</sequence>
<dbReference type="FunFam" id="1.25.40.10:FF:000158">
    <property type="entry name" value="pentatricopeptide repeat-containing protein At2g33680"/>
    <property type="match status" value="1"/>
</dbReference>
<dbReference type="GO" id="GO:0099402">
    <property type="term" value="P:plant organ development"/>
    <property type="evidence" value="ECO:0007669"/>
    <property type="project" value="UniProtKB-ARBA"/>
</dbReference>
<evidence type="ECO:0000256" key="2">
    <source>
        <dbReference type="PROSITE-ProRule" id="PRU00708"/>
    </source>
</evidence>
<reference evidence="4 5" key="1">
    <citation type="submission" date="2019-08" db="EMBL/GenBank/DDBJ databases">
        <title>Draft genome sequences of two oriental melons (Cucumis melo L. var makuwa).</title>
        <authorList>
            <person name="Kwon S.-Y."/>
        </authorList>
    </citation>
    <scope>NUCLEOTIDE SEQUENCE [LARGE SCALE GENOMIC DNA]</scope>
    <source>
        <strain evidence="5">cv. SW 3</strain>
        <tissue evidence="4">Leaf</tissue>
    </source>
</reference>
<organism evidence="4 5">
    <name type="scientific">Cucumis melo var. makuwa</name>
    <name type="common">Oriental melon</name>
    <dbReference type="NCBI Taxonomy" id="1194695"/>
    <lineage>
        <taxon>Eukaryota</taxon>
        <taxon>Viridiplantae</taxon>
        <taxon>Streptophyta</taxon>
        <taxon>Embryophyta</taxon>
        <taxon>Tracheophyta</taxon>
        <taxon>Spermatophyta</taxon>
        <taxon>Magnoliopsida</taxon>
        <taxon>eudicotyledons</taxon>
        <taxon>Gunneridae</taxon>
        <taxon>Pentapetalae</taxon>
        <taxon>rosids</taxon>
        <taxon>fabids</taxon>
        <taxon>Cucurbitales</taxon>
        <taxon>Cucurbitaceae</taxon>
        <taxon>Benincaseae</taxon>
        <taxon>Cucumis</taxon>
    </lineage>
</organism>
<dbReference type="Gene3D" id="1.25.40.10">
    <property type="entry name" value="Tetratricopeptide repeat domain"/>
    <property type="match status" value="5"/>
</dbReference>
<feature type="repeat" description="PPR" evidence="2">
    <location>
        <begin position="226"/>
        <end position="260"/>
    </location>
</feature>
<name>A0A5A7U647_CUCMM</name>
<dbReference type="SUPFAM" id="SSF49562">
    <property type="entry name" value="C2 domain (Calcium/lipid-binding domain, CaLB)"/>
    <property type="match status" value="1"/>
</dbReference>
<dbReference type="EMBL" id="SSTE01012362">
    <property type="protein sequence ID" value="KAA0048969.1"/>
    <property type="molecule type" value="Genomic_DNA"/>
</dbReference>